<dbReference type="InterPro" id="IPR014440">
    <property type="entry name" value="HCCAis_GSTk"/>
</dbReference>
<dbReference type="PIRSF" id="PIRSF006386">
    <property type="entry name" value="HCCAis_GSTk"/>
    <property type="match status" value="1"/>
</dbReference>
<evidence type="ECO:0000256" key="1">
    <source>
        <dbReference type="PIRNR" id="PIRNR006386"/>
    </source>
</evidence>
<dbReference type="PANTHER" id="PTHR42943">
    <property type="entry name" value="GLUTATHIONE S-TRANSFERASE KAPPA"/>
    <property type="match status" value="1"/>
</dbReference>
<protein>
    <recommendedName>
        <fullName evidence="1">Glutathione S-transferase kappa</fullName>
        <ecNumber evidence="1">2.5.1.18</ecNumber>
    </recommendedName>
</protein>
<dbReference type="InterPro" id="IPR001853">
    <property type="entry name" value="DSBA-like_thioredoxin_dom"/>
</dbReference>
<gene>
    <name evidence="3" type="ORF">ABVK25_002882</name>
</gene>
<keyword evidence="1" id="KW-0808">Transferase</keyword>
<organism evidence="3 4">
    <name type="scientific">Lepraria finkii</name>
    <dbReference type="NCBI Taxonomy" id="1340010"/>
    <lineage>
        <taxon>Eukaryota</taxon>
        <taxon>Fungi</taxon>
        <taxon>Dikarya</taxon>
        <taxon>Ascomycota</taxon>
        <taxon>Pezizomycotina</taxon>
        <taxon>Lecanoromycetes</taxon>
        <taxon>OSLEUM clade</taxon>
        <taxon>Lecanoromycetidae</taxon>
        <taxon>Lecanorales</taxon>
        <taxon>Lecanorineae</taxon>
        <taxon>Stereocaulaceae</taxon>
        <taxon>Lepraria</taxon>
    </lineage>
</organism>
<dbReference type="InterPro" id="IPR051924">
    <property type="entry name" value="GST_Kappa/NadH"/>
</dbReference>
<dbReference type="PANTHER" id="PTHR42943:SF2">
    <property type="entry name" value="GLUTATHIONE S-TRANSFERASE KAPPA 1"/>
    <property type="match status" value="1"/>
</dbReference>
<accession>A0ABR4BMI3</accession>
<dbReference type="InterPro" id="IPR036249">
    <property type="entry name" value="Thioredoxin-like_sf"/>
</dbReference>
<dbReference type="SUPFAM" id="SSF52833">
    <property type="entry name" value="Thioredoxin-like"/>
    <property type="match status" value="1"/>
</dbReference>
<evidence type="ECO:0000313" key="4">
    <source>
        <dbReference type="Proteomes" id="UP001590951"/>
    </source>
</evidence>
<dbReference type="Pfam" id="PF01323">
    <property type="entry name" value="DSBA"/>
    <property type="match status" value="1"/>
</dbReference>
<comment type="catalytic activity">
    <reaction evidence="1">
        <text>RX + glutathione = an S-substituted glutathione + a halide anion + H(+)</text>
        <dbReference type="Rhea" id="RHEA:16437"/>
        <dbReference type="ChEBI" id="CHEBI:15378"/>
        <dbReference type="ChEBI" id="CHEBI:16042"/>
        <dbReference type="ChEBI" id="CHEBI:17792"/>
        <dbReference type="ChEBI" id="CHEBI:57925"/>
        <dbReference type="ChEBI" id="CHEBI:90779"/>
        <dbReference type="EC" id="2.5.1.18"/>
    </reaction>
</comment>
<dbReference type="EC" id="2.5.1.18" evidence="1"/>
<dbReference type="EMBL" id="JBHFEH010000006">
    <property type="protein sequence ID" value="KAL2057143.1"/>
    <property type="molecule type" value="Genomic_DNA"/>
</dbReference>
<keyword evidence="4" id="KW-1185">Reference proteome</keyword>
<sequence>MGKPSLKLYIDVVSPFAYIAFHVVRTSPVFKDCDVTFIPVFLGGIMKACGNTPPIQIENKGEWIGKERLRWAHLFNIPMAEEMPPGFPRNTVQVQRALAAVALLQPEKLTETIATLYHMLFVERREIHTLELLGPVFSKILGERPAKEILTKATSDEVKKLLSTKTNEALEEGAFGLPWFVATNAKGENECYWGFDHIAQVTNHLGLEKPKPDNSEGGWRAML</sequence>
<feature type="domain" description="DSBA-like thioredoxin" evidence="2">
    <location>
        <begin position="6"/>
        <end position="205"/>
    </location>
</feature>
<dbReference type="Proteomes" id="UP001590951">
    <property type="component" value="Unassembled WGS sequence"/>
</dbReference>
<comment type="similarity">
    <text evidence="1">Belongs to the GST superfamily. Kappa family.</text>
</comment>
<evidence type="ECO:0000313" key="3">
    <source>
        <dbReference type="EMBL" id="KAL2057143.1"/>
    </source>
</evidence>
<reference evidence="3 4" key="1">
    <citation type="submission" date="2024-09" db="EMBL/GenBank/DDBJ databases">
        <title>Rethinking Asexuality: The Enigmatic Case of Functional Sexual Genes in Lepraria (Stereocaulaceae).</title>
        <authorList>
            <person name="Doellman M."/>
            <person name="Sun Y."/>
            <person name="Barcenas-Pena A."/>
            <person name="Lumbsch H.T."/>
            <person name="Grewe F."/>
        </authorList>
    </citation>
    <scope>NUCLEOTIDE SEQUENCE [LARGE SCALE GENOMIC DNA]</scope>
    <source>
        <strain evidence="3 4">Grewe 0041</strain>
    </source>
</reference>
<name>A0ABR4BMI3_9LECA</name>
<dbReference type="Gene3D" id="3.40.30.10">
    <property type="entry name" value="Glutaredoxin"/>
    <property type="match status" value="1"/>
</dbReference>
<comment type="caution">
    <text evidence="3">The sequence shown here is derived from an EMBL/GenBank/DDBJ whole genome shotgun (WGS) entry which is preliminary data.</text>
</comment>
<evidence type="ECO:0000259" key="2">
    <source>
        <dbReference type="Pfam" id="PF01323"/>
    </source>
</evidence>
<proteinExistence type="inferred from homology"/>